<comment type="caution">
    <text evidence="1">The sequence shown here is derived from an EMBL/GenBank/DDBJ whole genome shotgun (WGS) entry which is preliminary data.</text>
</comment>
<name>A0A6I4M3X0_9SPHN</name>
<accession>A0A6I4M3X0</accession>
<gene>
    <name evidence="1" type="ORF">EUU23_12885</name>
</gene>
<dbReference type="EMBL" id="SDWJ01000002">
    <property type="protein sequence ID" value="MVZ98590.1"/>
    <property type="molecule type" value="Genomic_DNA"/>
</dbReference>
<protein>
    <submittedName>
        <fullName evidence="1">Uncharacterized protein</fullName>
    </submittedName>
</protein>
<reference evidence="1 2" key="1">
    <citation type="submission" date="2019-01" db="EMBL/GenBank/DDBJ databases">
        <title>Sphingorhabdus lacus sp.nov., isolated from an oligotrophic freshwater lake.</title>
        <authorList>
            <person name="Park M."/>
        </authorList>
    </citation>
    <scope>NUCLEOTIDE SEQUENCE [LARGE SCALE GENOMIC DNA]</scope>
    <source>
        <strain evidence="1 2">IMCC26285</strain>
    </source>
</reference>
<dbReference type="OrthoDB" id="7596589at2"/>
<organism evidence="1 2">
    <name type="scientific">Sphingorhabdus profundilacus</name>
    <dbReference type="NCBI Taxonomy" id="2509718"/>
    <lineage>
        <taxon>Bacteria</taxon>
        <taxon>Pseudomonadati</taxon>
        <taxon>Pseudomonadota</taxon>
        <taxon>Alphaproteobacteria</taxon>
        <taxon>Sphingomonadales</taxon>
        <taxon>Sphingomonadaceae</taxon>
        <taxon>Sphingorhabdus</taxon>
    </lineage>
</organism>
<proteinExistence type="predicted"/>
<keyword evidence="2" id="KW-1185">Reference proteome</keyword>
<dbReference type="AlphaFoldDB" id="A0A6I4M3X0"/>
<evidence type="ECO:0000313" key="2">
    <source>
        <dbReference type="Proteomes" id="UP000471147"/>
    </source>
</evidence>
<evidence type="ECO:0000313" key="1">
    <source>
        <dbReference type="EMBL" id="MVZ98590.1"/>
    </source>
</evidence>
<sequence length="137" mass="14572">MILALAVFVSAIAACGPVDSTPKPLTDKQSVRLTKELSGKVAGEAVNCISDFNGANVIRISDDILLYRVSGRLVYKNTLRGGCPGLANDNDVIVTEQFGSQKCRGDLIKLVDRTTGIQGPVCSLGEFVPYRKNKTAG</sequence>
<dbReference type="Proteomes" id="UP000471147">
    <property type="component" value="Unassembled WGS sequence"/>
</dbReference>